<keyword evidence="2" id="KW-1185">Reference proteome</keyword>
<dbReference type="EMBL" id="LT838813">
    <property type="protein sequence ID" value="SMD45165.1"/>
    <property type="molecule type" value="Genomic_DNA"/>
</dbReference>
<evidence type="ECO:0000313" key="2">
    <source>
        <dbReference type="Proteomes" id="UP000192333"/>
    </source>
</evidence>
<dbReference type="AlphaFoldDB" id="A0A1W2H8F3"/>
<protein>
    <recommendedName>
        <fullName evidence="3">Antitoxin</fullName>
    </recommendedName>
</protein>
<reference evidence="2" key="1">
    <citation type="submission" date="2017-04" db="EMBL/GenBank/DDBJ databases">
        <authorList>
            <person name="Varghese N."/>
            <person name="Submissions S."/>
        </authorList>
    </citation>
    <scope>NUCLEOTIDE SEQUENCE [LARGE SCALE GENOMIC DNA]</scope>
    <source>
        <strain evidence="2">DSM 16537</strain>
    </source>
</reference>
<gene>
    <name evidence="1" type="ORF">SAMN00777080_3810</name>
</gene>
<dbReference type="InterPro" id="IPR045944">
    <property type="entry name" value="DUF6364"/>
</dbReference>
<dbReference type="Pfam" id="PF19891">
    <property type="entry name" value="DUF6364"/>
    <property type="match status" value="1"/>
</dbReference>
<evidence type="ECO:0000313" key="1">
    <source>
        <dbReference type="EMBL" id="SMD45165.1"/>
    </source>
</evidence>
<evidence type="ECO:0008006" key="3">
    <source>
        <dbReference type="Google" id="ProtNLM"/>
    </source>
</evidence>
<accession>A0A1W2H8F3</accession>
<dbReference type="RefSeq" id="WP_084121909.1">
    <property type="nucleotide sequence ID" value="NZ_LT838813.1"/>
</dbReference>
<proteinExistence type="predicted"/>
<sequence>MDTKLTLNLDKEVIEKAKDYAKSQSISLSKLIESYLASLVNDKPSKEIEITPLVKSLSGVINLDEDFDYKEKYTEYLLEKYK</sequence>
<dbReference type="OrthoDB" id="6198066at2"/>
<dbReference type="Proteomes" id="UP000192333">
    <property type="component" value="Chromosome I"/>
</dbReference>
<name>A0A1W2H8F3_9BACT</name>
<dbReference type="STRING" id="758820.SAMN00777080_3810"/>
<organism evidence="1 2">
    <name type="scientific">Aquiflexum balticum DSM 16537</name>
    <dbReference type="NCBI Taxonomy" id="758820"/>
    <lineage>
        <taxon>Bacteria</taxon>
        <taxon>Pseudomonadati</taxon>
        <taxon>Bacteroidota</taxon>
        <taxon>Cytophagia</taxon>
        <taxon>Cytophagales</taxon>
        <taxon>Cyclobacteriaceae</taxon>
        <taxon>Aquiflexum</taxon>
    </lineage>
</organism>